<evidence type="ECO:0000256" key="2">
    <source>
        <dbReference type="ARBA" id="ARBA00022448"/>
    </source>
</evidence>
<evidence type="ECO:0000256" key="7">
    <source>
        <dbReference type="RuleBase" id="RU363032"/>
    </source>
</evidence>
<keyword evidence="2 7" id="KW-0813">Transport</keyword>
<comment type="subcellular location">
    <subcellularLocation>
        <location evidence="1 7">Cell membrane</location>
        <topology evidence="1 7">Multi-pass membrane protein</topology>
    </subcellularLocation>
</comment>
<feature type="transmembrane region" description="Helical" evidence="7">
    <location>
        <begin position="267"/>
        <end position="292"/>
    </location>
</feature>
<feature type="transmembrane region" description="Helical" evidence="7">
    <location>
        <begin position="37"/>
        <end position="58"/>
    </location>
</feature>
<comment type="caution">
    <text evidence="9">The sequence shown here is derived from an EMBL/GenBank/DDBJ whole genome shotgun (WGS) entry which is preliminary data.</text>
</comment>
<dbReference type="Pfam" id="PF00528">
    <property type="entry name" value="BPD_transp_1"/>
    <property type="match status" value="1"/>
</dbReference>
<feature type="domain" description="ABC transmembrane type-1" evidence="8">
    <location>
        <begin position="123"/>
        <end position="328"/>
    </location>
</feature>
<feature type="transmembrane region" description="Helical" evidence="7">
    <location>
        <begin position="312"/>
        <end position="335"/>
    </location>
</feature>
<dbReference type="GO" id="GO:0055085">
    <property type="term" value="P:transmembrane transport"/>
    <property type="evidence" value="ECO:0007669"/>
    <property type="project" value="InterPro"/>
</dbReference>
<keyword evidence="3" id="KW-1003">Cell membrane</keyword>
<dbReference type="InterPro" id="IPR045621">
    <property type="entry name" value="BPD_transp_1_N"/>
</dbReference>
<feature type="transmembrane region" description="Helical" evidence="7">
    <location>
        <begin position="127"/>
        <end position="152"/>
    </location>
</feature>
<dbReference type="GO" id="GO:0005886">
    <property type="term" value="C:plasma membrane"/>
    <property type="evidence" value="ECO:0007669"/>
    <property type="project" value="UniProtKB-SubCell"/>
</dbReference>
<dbReference type="PROSITE" id="PS50928">
    <property type="entry name" value="ABC_TM1"/>
    <property type="match status" value="1"/>
</dbReference>
<evidence type="ECO:0000256" key="3">
    <source>
        <dbReference type="ARBA" id="ARBA00022475"/>
    </source>
</evidence>
<organism evidence="9 10">
    <name type="scientific">Rhizobium rhizogenes NBRC 13257</name>
    <dbReference type="NCBI Taxonomy" id="1220581"/>
    <lineage>
        <taxon>Bacteria</taxon>
        <taxon>Pseudomonadati</taxon>
        <taxon>Pseudomonadota</taxon>
        <taxon>Alphaproteobacteria</taxon>
        <taxon>Hyphomicrobiales</taxon>
        <taxon>Rhizobiaceae</taxon>
        <taxon>Rhizobium/Agrobacterium group</taxon>
        <taxon>Rhizobium</taxon>
    </lineage>
</organism>
<evidence type="ECO:0000256" key="4">
    <source>
        <dbReference type="ARBA" id="ARBA00022692"/>
    </source>
</evidence>
<dbReference type="PANTHER" id="PTHR43163">
    <property type="entry name" value="DIPEPTIDE TRANSPORT SYSTEM PERMEASE PROTEIN DPPB-RELATED"/>
    <property type="match status" value="1"/>
</dbReference>
<dbReference type="InterPro" id="IPR000515">
    <property type="entry name" value="MetI-like"/>
</dbReference>
<dbReference type="Proteomes" id="UP000026941">
    <property type="component" value="Unassembled WGS sequence"/>
</dbReference>
<accession>A0AA87Q4G8</accession>
<evidence type="ECO:0000313" key="9">
    <source>
        <dbReference type="EMBL" id="GAJ95385.1"/>
    </source>
</evidence>
<dbReference type="InterPro" id="IPR035906">
    <property type="entry name" value="MetI-like_sf"/>
</dbReference>
<comment type="similarity">
    <text evidence="7">Belongs to the binding-protein-dependent transport system permease family.</text>
</comment>
<keyword evidence="6 7" id="KW-0472">Membrane</keyword>
<protein>
    <submittedName>
        <fullName evidence="9">ABC transporter permease protein</fullName>
    </submittedName>
</protein>
<evidence type="ECO:0000256" key="5">
    <source>
        <dbReference type="ARBA" id="ARBA00022989"/>
    </source>
</evidence>
<proteinExistence type="inferred from homology"/>
<dbReference type="Gene3D" id="1.10.3720.10">
    <property type="entry name" value="MetI-like"/>
    <property type="match status" value="1"/>
</dbReference>
<dbReference type="PANTHER" id="PTHR43163:SF6">
    <property type="entry name" value="DIPEPTIDE TRANSPORT SYSTEM PERMEASE PROTEIN DPPB-RELATED"/>
    <property type="match status" value="1"/>
</dbReference>
<dbReference type="SUPFAM" id="SSF161098">
    <property type="entry name" value="MetI-like"/>
    <property type="match status" value="1"/>
</dbReference>
<dbReference type="EMBL" id="BAYX01000011">
    <property type="protein sequence ID" value="GAJ95385.1"/>
    <property type="molecule type" value="Genomic_DNA"/>
</dbReference>
<keyword evidence="5 7" id="KW-1133">Transmembrane helix</keyword>
<keyword evidence="4 7" id="KW-0812">Transmembrane</keyword>
<feature type="transmembrane region" description="Helical" evidence="7">
    <location>
        <begin position="202"/>
        <end position="221"/>
    </location>
</feature>
<sequence>MNNQPLAEEIQLETQAVMPPARKSAGGHLLRLLIKRLALGLVLLWAVSLVIFAGTQILPGDVATAMLGQQATPEAVASIRKELGLEKPAPQRYVEWLGGAVRGDFGRSYSNRQDIAKSIAPRLKNTLYLAAMAAIIAVPLSILLGILCVLYVGTWVDRTIGIVTLSAISLPEFFAGYLLIAYFSVSHFWLPSSATVSDAMPLGHRLITMLLPCLTLVLAVVGHMMRMTRVALLNVMASPYIETAFLKGLPGWRIIWKHALPNAVSPIVNVVALNLAYLIVGVVVVEVIFVYPGMGQYLVDHVAKRDVPVVQAAGLIFAAVYILLNIVADMVAILANPRLRHPR</sequence>
<evidence type="ECO:0000256" key="6">
    <source>
        <dbReference type="ARBA" id="ARBA00023136"/>
    </source>
</evidence>
<evidence type="ECO:0000259" key="8">
    <source>
        <dbReference type="PROSITE" id="PS50928"/>
    </source>
</evidence>
<reference evidence="9 10" key="1">
    <citation type="submission" date="2014-05" db="EMBL/GenBank/DDBJ databases">
        <title>Whole genome shotgun sequence of Rhizobium rhizogenes NBRC 13257.</title>
        <authorList>
            <person name="Katano-Makiyama Y."/>
            <person name="Hosoyama A."/>
            <person name="Hashimoto M."/>
            <person name="Hosoyama Y."/>
            <person name="Noguchi M."/>
            <person name="Tsuchikane K."/>
            <person name="Kimura A."/>
            <person name="Ohji S."/>
            <person name="Ichikawa N."/>
            <person name="Yamazoe A."/>
            <person name="Fujita N."/>
        </authorList>
    </citation>
    <scope>NUCLEOTIDE SEQUENCE [LARGE SCALE GENOMIC DNA]</scope>
    <source>
        <strain evidence="9 10">NBRC 13257</strain>
    </source>
</reference>
<dbReference type="CDD" id="cd06261">
    <property type="entry name" value="TM_PBP2"/>
    <property type="match status" value="1"/>
</dbReference>
<dbReference type="AlphaFoldDB" id="A0AA87Q4G8"/>
<gene>
    <name evidence="9" type="ORF">RRH01S_11_02930</name>
</gene>
<evidence type="ECO:0000313" key="10">
    <source>
        <dbReference type="Proteomes" id="UP000026941"/>
    </source>
</evidence>
<name>A0AA87Q4G8_RHIRH</name>
<dbReference type="Pfam" id="PF19300">
    <property type="entry name" value="BPD_transp_1_N"/>
    <property type="match status" value="1"/>
</dbReference>
<evidence type="ECO:0000256" key="1">
    <source>
        <dbReference type="ARBA" id="ARBA00004651"/>
    </source>
</evidence>